<feature type="transmembrane region" description="Helical" evidence="1">
    <location>
        <begin position="33"/>
        <end position="51"/>
    </location>
</feature>
<dbReference type="AlphaFoldDB" id="A0A6I6F8E1"/>
<keyword evidence="3" id="KW-1185">Reference proteome</keyword>
<feature type="transmembrane region" description="Helical" evidence="1">
    <location>
        <begin position="290"/>
        <end position="312"/>
    </location>
</feature>
<feature type="transmembrane region" description="Helical" evidence="1">
    <location>
        <begin position="79"/>
        <end position="97"/>
    </location>
</feature>
<name>A0A6I6F8E1_9CLOT</name>
<feature type="transmembrane region" description="Helical" evidence="1">
    <location>
        <begin position="180"/>
        <end position="202"/>
    </location>
</feature>
<evidence type="ECO:0000313" key="2">
    <source>
        <dbReference type="EMBL" id="QGU96737.1"/>
    </source>
</evidence>
<dbReference type="EMBL" id="CP046522">
    <property type="protein sequence ID" value="QGU96737.1"/>
    <property type="molecule type" value="Genomic_DNA"/>
</dbReference>
<keyword evidence="1" id="KW-1133">Transmembrane helix</keyword>
<feature type="transmembrane region" description="Helical" evidence="1">
    <location>
        <begin position="255"/>
        <end position="278"/>
    </location>
</feature>
<dbReference type="PANTHER" id="PTHR41324">
    <property type="entry name" value="MEMBRANE PROTEIN-RELATED"/>
    <property type="match status" value="1"/>
</dbReference>
<feature type="transmembrane region" description="Helical" evidence="1">
    <location>
        <begin position="104"/>
        <end position="127"/>
    </location>
</feature>
<organism evidence="2 3">
    <name type="scientific">Clostridium bovifaecis</name>
    <dbReference type="NCBI Taxonomy" id="2184719"/>
    <lineage>
        <taxon>Bacteria</taxon>
        <taxon>Bacillati</taxon>
        <taxon>Bacillota</taxon>
        <taxon>Clostridia</taxon>
        <taxon>Eubacteriales</taxon>
        <taxon>Clostridiaceae</taxon>
        <taxon>Clostridium</taxon>
    </lineage>
</organism>
<accession>A0A6I6F8E1</accession>
<dbReference type="Proteomes" id="UP000422764">
    <property type="component" value="Chromosome"/>
</dbReference>
<reference evidence="2 3" key="1">
    <citation type="submission" date="2019-12" db="EMBL/GenBank/DDBJ databases">
        <title>Genome sequenceing of Clostridium bovifaecis.</title>
        <authorList>
            <person name="Yao Y."/>
        </authorList>
    </citation>
    <scope>NUCLEOTIDE SEQUENCE [LARGE SCALE GENOMIC DNA]</scope>
    <source>
        <strain evidence="2 3">BXX</strain>
    </source>
</reference>
<keyword evidence="1" id="KW-0472">Membrane</keyword>
<dbReference type="InterPro" id="IPR018710">
    <property type="entry name" value="DUF2232"/>
</dbReference>
<dbReference type="Pfam" id="PF09991">
    <property type="entry name" value="DUF2232"/>
    <property type="match status" value="1"/>
</dbReference>
<keyword evidence="1" id="KW-0812">Transmembrane</keyword>
<protein>
    <submittedName>
        <fullName evidence="2">DUF2232 domain-containing protein</fullName>
    </submittedName>
</protein>
<sequence>MVKKRYTARIITETGIMFALVFLILLITAHVPILSDIGMFILPIPITILYIRYNRGISLIAVIMSMLLTSLFYNPISALVSGIAYGFTGISLGYCIKNKKNSQVAIIIVGAAATISNIIRLIIYAFFINKQGIVGYIDYIVQELKRAFIESREMYINLNAPQEAINTVNEFIKYITVENLLILMPIVFIISSLIQAYINYFITEKTLKRLRYEVKEIVPFSKIYMPNRFVALLIIIECLGIILNSKGIKGASYMVGIGHLIVLFVLSFDGMAYLIYILREKVKMSKGITAIILIIALFTPIFSNVFFVLGLMDILLNLRKLDPNPIRIVKSRE</sequence>
<proteinExistence type="predicted"/>
<evidence type="ECO:0000256" key="1">
    <source>
        <dbReference type="SAM" id="Phobius"/>
    </source>
</evidence>
<gene>
    <name evidence="2" type="ORF">GOM49_18065</name>
</gene>
<dbReference type="PANTHER" id="PTHR41324:SF1">
    <property type="entry name" value="DUF2232 DOMAIN-CONTAINING PROTEIN"/>
    <property type="match status" value="1"/>
</dbReference>
<evidence type="ECO:0000313" key="3">
    <source>
        <dbReference type="Proteomes" id="UP000422764"/>
    </source>
</evidence>
<feature type="transmembrane region" description="Helical" evidence="1">
    <location>
        <begin position="223"/>
        <end position="243"/>
    </location>
</feature>